<keyword evidence="1" id="KW-0175">Coiled coil</keyword>
<dbReference type="Gene3D" id="3.40.80.10">
    <property type="entry name" value="Peptidoglycan recognition protein-like"/>
    <property type="match status" value="1"/>
</dbReference>
<evidence type="ECO:0000313" key="3">
    <source>
        <dbReference type="EMBL" id="ARP20684.1"/>
    </source>
</evidence>
<gene>
    <name evidence="3" type="ORF">K05K4_39600</name>
</gene>
<accession>A0A1W6URY0</accession>
<dbReference type="InterPro" id="IPR036505">
    <property type="entry name" value="Amidase/PGRP_sf"/>
</dbReference>
<dbReference type="GO" id="GO:0009253">
    <property type="term" value="P:peptidoglycan catabolic process"/>
    <property type="evidence" value="ECO:0007669"/>
    <property type="project" value="InterPro"/>
</dbReference>
<evidence type="ECO:0000256" key="1">
    <source>
        <dbReference type="SAM" id="Coils"/>
    </source>
</evidence>
<evidence type="ECO:0000259" key="2">
    <source>
        <dbReference type="Pfam" id="PF01510"/>
    </source>
</evidence>
<dbReference type="AlphaFoldDB" id="A0A1W6URY0"/>
<dbReference type="EMBL" id="CP017903">
    <property type="protein sequence ID" value="ARP20684.1"/>
    <property type="molecule type" value="Genomic_DNA"/>
</dbReference>
<feature type="coiled-coil region" evidence="1">
    <location>
        <begin position="87"/>
        <end position="114"/>
    </location>
</feature>
<reference evidence="3" key="1">
    <citation type="submission" date="2016-10" db="EMBL/GenBank/DDBJ databases">
        <title>The High Quality Genome of Vibrio alginolyticus K01M1.</title>
        <authorList>
            <person name="Wendling C."/>
            <person name="Chibani C.M."/>
            <person name="Hertel R."/>
            <person name="Sproer C."/>
            <person name="Bunk B."/>
            <person name="Overmann J."/>
            <person name="Roth O."/>
            <person name="Liesegang H."/>
        </authorList>
    </citation>
    <scope>NUCLEOTIDE SEQUENCE</scope>
    <source>
        <strain evidence="3">K05K4</strain>
    </source>
</reference>
<name>A0A1W6URY0_VIBAL</name>
<dbReference type="RefSeq" id="WP_079741455.1">
    <property type="nucleotide sequence ID" value="NZ_CP017892.1"/>
</dbReference>
<proteinExistence type="predicted"/>
<dbReference type="GO" id="GO:0008745">
    <property type="term" value="F:N-acetylmuramoyl-L-alanine amidase activity"/>
    <property type="evidence" value="ECO:0007669"/>
    <property type="project" value="InterPro"/>
</dbReference>
<protein>
    <submittedName>
        <fullName evidence="3">N-acetylmuramoyl-L-alanine amidase</fullName>
    </submittedName>
</protein>
<feature type="domain" description="N-acetylmuramoyl-L-alanine amidase" evidence="2">
    <location>
        <begin position="19"/>
        <end position="108"/>
    </location>
</feature>
<dbReference type="InterPro" id="IPR002502">
    <property type="entry name" value="Amidase_domain"/>
</dbReference>
<sequence length="117" mass="13236">MAKVRKRETTAHIAVVFTKTGSQVLSDWDVVLADRKRGVLGHGAHHLILRDGDNYPTRDYEVYGNVELEHDGYNDDSVFIRIVGDENNMTTAQCDALEEVIAELQEKYPDAEVVYLN</sequence>
<dbReference type="SUPFAM" id="SSF55846">
    <property type="entry name" value="N-acetylmuramoyl-L-alanine amidase-like"/>
    <property type="match status" value="1"/>
</dbReference>
<dbReference type="Pfam" id="PF01510">
    <property type="entry name" value="Amidase_2"/>
    <property type="match status" value="1"/>
</dbReference>
<organism evidence="3">
    <name type="scientific">Vibrio alginolyticus</name>
    <dbReference type="NCBI Taxonomy" id="663"/>
    <lineage>
        <taxon>Bacteria</taxon>
        <taxon>Pseudomonadati</taxon>
        <taxon>Pseudomonadota</taxon>
        <taxon>Gammaproteobacteria</taxon>
        <taxon>Vibrionales</taxon>
        <taxon>Vibrionaceae</taxon>
        <taxon>Vibrio</taxon>
    </lineage>
</organism>